<keyword evidence="3" id="KW-1185">Reference proteome</keyword>
<feature type="region of interest" description="Disordered" evidence="1">
    <location>
        <begin position="92"/>
        <end position="153"/>
    </location>
</feature>
<reference evidence="2 3" key="1">
    <citation type="submission" date="2016-07" db="EMBL/GenBank/DDBJ databases">
        <title>Pervasive Adenine N6-methylation of Active Genes in Fungi.</title>
        <authorList>
            <consortium name="DOE Joint Genome Institute"/>
            <person name="Mondo S.J."/>
            <person name="Dannebaum R.O."/>
            <person name="Kuo R.C."/>
            <person name="Labutti K."/>
            <person name="Haridas S."/>
            <person name="Kuo A."/>
            <person name="Salamov A."/>
            <person name="Ahrendt S.R."/>
            <person name="Lipzen A."/>
            <person name="Sullivan W."/>
            <person name="Andreopoulos W.B."/>
            <person name="Clum A."/>
            <person name="Lindquist E."/>
            <person name="Daum C."/>
            <person name="Ramamoorthy G.K."/>
            <person name="Gryganskyi A."/>
            <person name="Culley D."/>
            <person name="Magnuson J.K."/>
            <person name="James T.Y."/>
            <person name="O'Malley M.A."/>
            <person name="Stajich J.E."/>
            <person name="Spatafora J.W."/>
            <person name="Visel A."/>
            <person name="Grigoriev I.V."/>
        </authorList>
    </citation>
    <scope>NUCLEOTIDE SEQUENCE [LARGE SCALE GENOMIC DNA]</scope>
    <source>
        <strain evidence="2 3">PL171</strain>
    </source>
</reference>
<feature type="compositionally biased region" description="Low complexity" evidence="1">
    <location>
        <begin position="137"/>
        <end position="146"/>
    </location>
</feature>
<gene>
    <name evidence="2" type="ORF">BCR44DRAFT_1173258</name>
</gene>
<dbReference type="EMBL" id="MCFL01000003">
    <property type="protein sequence ID" value="ORZ40366.1"/>
    <property type="molecule type" value="Genomic_DNA"/>
</dbReference>
<name>A0A1Y2I0I3_9FUNG</name>
<evidence type="ECO:0000256" key="1">
    <source>
        <dbReference type="SAM" id="MobiDB-lite"/>
    </source>
</evidence>
<evidence type="ECO:0000313" key="2">
    <source>
        <dbReference type="EMBL" id="ORZ40366.1"/>
    </source>
</evidence>
<evidence type="ECO:0000313" key="3">
    <source>
        <dbReference type="Proteomes" id="UP000193411"/>
    </source>
</evidence>
<sequence length="264" mass="28883">MIVALRQVNWRTIYFPKHTQNLSNRRLSIICSYSLIFILDSHALSGLWSDITDSLSARRFPVDPIPLFSLHFWSTSLCIQHSTFPTMPLHTPTPLGLSASPPRLRGRGDRHPMSPDAGYSPHGNAAPPPCANTLVVPRSPTSSAEPAPRPPPLPPVKTTGMLVAALAAVGCCLLDVRISANVVRLWLFFLGCTDAAVWIPANIPSDLAQCRTFLEQPSQIANSAWAPTNTHIGHIVSRTVPRLCRCAHSRHHCVSVVLFGAWCL</sequence>
<dbReference type="AlphaFoldDB" id="A0A1Y2I0I3"/>
<proteinExistence type="predicted"/>
<organism evidence="2 3">
    <name type="scientific">Catenaria anguillulae PL171</name>
    <dbReference type="NCBI Taxonomy" id="765915"/>
    <lineage>
        <taxon>Eukaryota</taxon>
        <taxon>Fungi</taxon>
        <taxon>Fungi incertae sedis</taxon>
        <taxon>Blastocladiomycota</taxon>
        <taxon>Blastocladiomycetes</taxon>
        <taxon>Blastocladiales</taxon>
        <taxon>Catenariaceae</taxon>
        <taxon>Catenaria</taxon>
    </lineage>
</organism>
<accession>A0A1Y2I0I3</accession>
<dbReference type="Proteomes" id="UP000193411">
    <property type="component" value="Unassembled WGS sequence"/>
</dbReference>
<comment type="caution">
    <text evidence="2">The sequence shown here is derived from an EMBL/GenBank/DDBJ whole genome shotgun (WGS) entry which is preliminary data.</text>
</comment>
<protein>
    <submittedName>
        <fullName evidence="2">Uncharacterized protein</fullName>
    </submittedName>
</protein>